<keyword evidence="6" id="KW-1185">Reference proteome</keyword>
<feature type="compositionally biased region" description="Basic and acidic residues" evidence="3">
    <location>
        <begin position="108"/>
        <end position="120"/>
    </location>
</feature>
<feature type="compositionally biased region" description="Low complexity" evidence="3">
    <location>
        <begin position="828"/>
        <end position="842"/>
    </location>
</feature>
<feature type="region of interest" description="Disordered" evidence="3">
    <location>
        <begin position="801"/>
        <end position="898"/>
    </location>
</feature>
<feature type="region of interest" description="Disordered" evidence="3">
    <location>
        <begin position="362"/>
        <end position="393"/>
    </location>
</feature>
<comment type="similarity">
    <text evidence="1">Belongs to the beta/gamma-crystallin family.</text>
</comment>
<proteinExistence type="inferred from homology"/>
<dbReference type="PROSITE" id="PS50231">
    <property type="entry name" value="RICIN_B_LECTIN"/>
    <property type="match status" value="1"/>
</dbReference>
<feature type="compositionally biased region" description="Polar residues" evidence="3">
    <location>
        <begin position="237"/>
        <end position="253"/>
    </location>
</feature>
<feature type="compositionally biased region" description="Polar residues" evidence="3">
    <location>
        <begin position="505"/>
        <end position="527"/>
    </location>
</feature>
<dbReference type="InterPro" id="IPR011024">
    <property type="entry name" value="G_crystallin-like"/>
</dbReference>
<dbReference type="Gene3D" id="2.60.20.10">
    <property type="entry name" value="Crystallins"/>
    <property type="match status" value="6"/>
</dbReference>
<feature type="compositionally biased region" description="Polar residues" evidence="3">
    <location>
        <begin position="1"/>
        <end position="13"/>
    </location>
</feature>
<dbReference type="Pfam" id="PF00652">
    <property type="entry name" value="Ricin_B_lectin"/>
    <property type="match status" value="1"/>
</dbReference>
<feature type="region of interest" description="Disordered" evidence="3">
    <location>
        <begin position="147"/>
        <end position="178"/>
    </location>
</feature>
<evidence type="ECO:0000259" key="4">
    <source>
        <dbReference type="PROSITE" id="PS50915"/>
    </source>
</evidence>
<dbReference type="InterPro" id="IPR001064">
    <property type="entry name" value="Beta/gamma_crystallin"/>
</dbReference>
<feature type="compositionally biased region" description="Polar residues" evidence="3">
    <location>
        <begin position="75"/>
        <end position="107"/>
    </location>
</feature>
<dbReference type="PANTHER" id="PTHR11818">
    <property type="entry name" value="BETA/GAMMA CRYSTALLIN"/>
    <property type="match status" value="1"/>
</dbReference>
<dbReference type="InterPro" id="IPR000772">
    <property type="entry name" value="Ricin_B_lectin"/>
</dbReference>
<dbReference type="SUPFAM" id="SSF49695">
    <property type="entry name" value="gamma-Crystallin-like"/>
    <property type="match status" value="3"/>
</dbReference>
<dbReference type="Proteomes" id="UP001152622">
    <property type="component" value="Chromosome 6"/>
</dbReference>
<dbReference type="PROSITE" id="PS50915">
    <property type="entry name" value="CRYSTALLIN_BETA_GAMMA"/>
    <property type="match status" value="9"/>
</dbReference>
<feature type="region of interest" description="Disordered" evidence="3">
    <location>
        <begin position="1"/>
        <end position="125"/>
    </location>
</feature>
<feature type="compositionally biased region" description="Basic and acidic residues" evidence="3">
    <location>
        <begin position="323"/>
        <end position="335"/>
    </location>
</feature>
<feature type="region of interest" description="Disordered" evidence="3">
    <location>
        <begin position="634"/>
        <end position="654"/>
    </location>
</feature>
<dbReference type="Gene3D" id="2.80.10.50">
    <property type="match status" value="1"/>
</dbReference>
<dbReference type="SUPFAM" id="SSF50370">
    <property type="entry name" value="Ricin B-like lectins"/>
    <property type="match status" value="1"/>
</dbReference>
<dbReference type="GO" id="GO:0007601">
    <property type="term" value="P:visual perception"/>
    <property type="evidence" value="ECO:0007669"/>
    <property type="project" value="TreeGrafter"/>
</dbReference>
<protein>
    <recommendedName>
        <fullName evidence="4">Beta/gamma crystallin 'Greek key' domain-containing protein</fullName>
    </recommendedName>
</protein>
<dbReference type="GO" id="GO:0005212">
    <property type="term" value="F:structural constituent of eye lens"/>
    <property type="evidence" value="ECO:0007669"/>
    <property type="project" value="TreeGrafter"/>
</dbReference>
<feature type="compositionally biased region" description="Polar residues" evidence="3">
    <location>
        <begin position="215"/>
        <end position="228"/>
    </location>
</feature>
<evidence type="ECO:0000256" key="2">
    <source>
        <dbReference type="ARBA" id="ARBA00022737"/>
    </source>
</evidence>
<feature type="compositionally biased region" description="Polar residues" evidence="3">
    <location>
        <begin position="273"/>
        <end position="282"/>
    </location>
</feature>
<feature type="domain" description="Beta/gamma crystallin 'Greek key'" evidence="4">
    <location>
        <begin position="1474"/>
        <end position="1514"/>
    </location>
</feature>
<dbReference type="OrthoDB" id="9895617at2759"/>
<feature type="region of interest" description="Disordered" evidence="3">
    <location>
        <begin position="213"/>
        <end position="343"/>
    </location>
</feature>
<evidence type="ECO:0000256" key="1">
    <source>
        <dbReference type="ARBA" id="ARBA00009646"/>
    </source>
</evidence>
<dbReference type="InterPro" id="IPR050252">
    <property type="entry name" value="Beta/Gamma-Crystallin"/>
</dbReference>
<dbReference type="SMART" id="SM00247">
    <property type="entry name" value="XTALbg"/>
    <property type="match status" value="6"/>
</dbReference>
<comment type="caution">
    <text evidence="5">The sequence shown here is derived from an EMBL/GenBank/DDBJ whole genome shotgun (WGS) entry which is preliminary data.</text>
</comment>
<feature type="domain" description="Beta/gamma crystallin 'Greek key'" evidence="4">
    <location>
        <begin position="1243"/>
        <end position="1285"/>
    </location>
</feature>
<feature type="compositionally biased region" description="Basic and acidic residues" evidence="3">
    <location>
        <begin position="763"/>
        <end position="783"/>
    </location>
</feature>
<feature type="region of interest" description="Disordered" evidence="3">
    <location>
        <begin position="436"/>
        <end position="538"/>
    </location>
</feature>
<feature type="domain" description="Beta/gamma crystallin 'Greek key'" evidence="4">
    <location>
        <begin position="1187"/>
        <end position="1242"/>
    </location>
</feature>
<evidence type="ECO:0000313" key="5">
    <source>
        <dbReference type="EMBL" id="KAJ8356869.1"/>
    </source>
</evidence>
<name>A0A9Q1FEQ5_SYNKA</name>
<evidence type="ECO:0000313" key="6">
    <source>
        <dbReference type="Proteomes" id="UP001152622"/>
    </source>
</evidence>
<sequence length="1693" mass="184331">DNQVTGKESSQGKTVFPAQGQEPPSSSVQNRQEASGSLKSEYLPKPPKVVSEVHQGNGAPSVNQSQSKKLEKPQKSSNESLKQSKHATTQPVSSLSPKSSAPQTEQNDSIKDTSHIKPDIEGLTTQGIDCKMVDSNSSHLIMEQIKQEQQGFVKGQSESIPLERNQAGKADPKSAVPEEISEQTLVVTAVHQAAPVEGVSELLKQVPADAMSCPLDNQVTGKESSQGKTVFPAQGQEPPSSSVQNRQEASGSLKSEYLPKPPKVVSEVHQGNGALSVNQSQSKKLEKPQKSSNESLKQSKHATTQPVSSISPKSSTPQTEQNDSIKDTSHIKPDIEGLTTQGIDCKMVDSNSSHLIMEQIKQEQQGFVKGQSESIPLERNQAGKADPKSAVPEEISEQTLVVTAAHQAAPVEGVSELLKQVPVNAVSCPLDNQVTGLESSQDKTVFPAQEQEPSLSSVQNKQEAIGDLKSEYLPKPPKVVSEVHQGNGAPSVSQSQSKKLEKPQKSSNESLKQSEQATTQPVSSISHLSDPAKNNIDIEVKTGQKMETKMGNEIKRKSGSIQVLVNGEQHPVLESTKDEALFLSDPVKNTKMISIPKENKERISSTCSPKRKILSALSVGQDAPSSWLDVDSTLRGQKQRSPMSKLSPSISENNLLDTSDESEDFIEKIKNLGAPFSLPLRKHSYLKAPAPPFAMPAIKEVHLEKHFDPEEFQFGLKKNRKSQSPGMLVKHQSAEVNSKLKPKLSSNERSWLFKSLQTPSRLMQEKQEAQEKEAMENEKEVPEKGNLYLGKHSMLFSLISSPSQANKPSDQADSTMSKYVPSSEATEPSQPSLLTLPVTSLSGVDKDSPNQPIDQGLSPPAPLTLPVAPLPGKDKDSPNQPIDQSPSPSPALPSCYDDQPLDSVGKCLPQGLRKAKLLPGTVPQSLKPNLGVSTLEPGGMDACLSTDLHTPDRKPIAIPGSPQLSDYEATSPLQGPCNIHADIHVDSGVYKRPGKIVIHEHAQFAGKAFEVFRDMPDATSLNLSPIISVRVVRGCWLFYEMPGFQGRTIALEEGNVQLVNEWANEPLPSQSAPTTPLVIGSIRLVVRDYSIPRIDMFTELQGMGRKLTYEDNAIEVCEFGIPQSTASIKVHSGAWLVYADPGFQGVMSVLEAGEYPCPEAWGFPTACVGSLRPLKMAGLKVENAADVKAQLYEKPGFEGQCMEVDAGIASFAGKLENEDANAESPASPTRKIPSVGSIKILCGLWVGYSQPHFEGHQYIMEEGEYLHSGEWGGANNTLLSLRPILTDFQSPHLKLFSERDFGDRALSVDLYGPVGNMEETGYGLKTQSIDVFGGVWVAFKELDFSGEAYILEKGQYSGPEDWGGQSSTISSLQPVFLDDIGAAAKFKVQLFSEPEFQGDVHVLEDSTPLLPEGFSVGSCKVLSGSWLGFEGVEFNDGMYVLEEGDYANLKAIGCIHPDTAVRSWQTAGFEFSLPSITLFSKPSFRGKKVVLNEAMVNLQLVGCESRIQSVQVDGGMWVLYEGCNFRGRQILLQPSEVGDWCMFSSWQRIGSLRPLVQKKVYFHLRNSASGLLMSLTGTLDEIKMIRVLATEDAGGVEQMWVYQDGLLKNKMLESCCLEIAGSVAMAGSRLSFVSKPEKEEQLWSISRDGLICCSDNPDLVLEIKGGEQYDRNQVILNTANKHKMNQRWSVEIL</sequence>
<dbReference type="InterPro" id="IPR035992">
    <property type="entry name" value="Ricin_B-like_lectins"/>
</dbReference>
<dbReference type="Pfam" id="PF00030">
    <property type="entry name" value="Crystall"/>
    <property type="match status" value="6"/>
</dbReference>
<feature type="domain" description="Beta/gamma crystallin 'Greek key'" evidence="4">
    <location>
        <begin position="1386"/>
        <end position="1423"/>
    </location>
</feature>
<dbReference type="PANTHER" id="PTHR11818:SF2">
    <property type="entry name" value="BETA_GAMMA CRYSTALLIN DOMAIN-CONTAINING PROTEIN 1"/>
    <property type="match status" value="1"/>
</dbReference>
<feature type="compositionally biased region" description="Polar residues" evidence="3">
    <location>
        <begin position="22"/>
        <end position="38"/>
    </location>
</feature>
<feature type="compositionally biased region" description="Polar residues" evidence="3">
    <location>
        <begin position="58"/>
        <end position="67"/>
    </location>
</feature>
<keyword evidence="2" id="KW-0677">Repeat</keyword>
<feature type="compositionally biased region" description="Polar residues" evidence="3">
    <location>
        <begin position="290"/>
        <end position="322"/>
    </location>
</feature>
<evidence type="ECO:0000256" key="3">
    <source>
        <dbReference type="SAM" id="MobiDB-lite"/>
    </source>
</evidence>
<feature type="domain" description="Beta/gamma crystallin 'Greek key'" evidence="4">
    <location>
        <begin position="994"/>
        <end position="1033"/>
    </location>
</feature>
<feature type="non-terminal residue" evidence="5">
    <location>
        <position position="1693"/>
    </location>
</feature>
<feature type="compositionally biased region" description="Polar residues" evidence="3">
    <location>
        <begin position="488"/>
        <end position="497"/>
    </location>
</feature>
<feature type="compositionally biased region" description="Polar residues" evidence="3">
    <location>
        <begin position="451"/>
        <end position="462"/>
    </location>
</feature>
<feature type="domain" description="Beta/gamma crystallin 'Greek key'" evidence="4">
    <location>
        <begin position="1034"/>
        <end position="1086"/>
    </location>
</feature>
<organism evidence="5 6">
    <name type="scientific">Synaphobranchus kaupii</name>
    <name type="common">Kaup's arrowtooth eel</name>
    <dbReference type="NCBI Taxonomy" id="118154"/>
    <lineage>
        <taxon>Eukaryota</taxon>
        <taxon>Metazoa</taxon>
        <taxon>Chordata</taxon>
        <taxon>Craniata</taxon>
        <taxon>Vertebrata</taxon>
        <taxon>Euteleostomi</taxon>
        <taxon>Actinopterygii</taxon>
        <taxon>Neopterygii</taxon>
        <taxon>Teleostei</taxon>
        <taxon>Anguilliformes</taxon>
        <taxon>Synaphobranchidae</taxon>
        <taxon>Synaphobranchus</taxon>
    </lineage>
</organism>
<dbReference type="GO" id="GO:0002088">
    <property type="term" value="P:lens development in camera-type eye"/>
    <property type="evidence" value="ECO:0007669"/>
    <property type="project" value="TreeGrafter"/>
</dbReference>
<dbReference type="EMBL" id="JAINUF010000006">
    <property type="protein sequence ID" value="KAJ8356869.1"/>
    <property type="molecule type" value="Genomic_DNA"/>
</dbReference>
<accession>A0A9Q1FEQ5</accession>
<feature type="domain" description="Beta/gamma crystallin 'Greek key'" evidence="4">
    <location>
        <begin position="1515"/>
        <end position="1556"/>
    </location>
</feature>
<feature type="region of interest" description="Disordered" evidence="3">
    <location>
        <begin position="755"/>
        <end position="783"/>
    </location>
</feature>
<feature type="compositionally biased region" description="Polar residues" evidence="3">
    <location>
        <begin position="801"/>
        <end position="817"/>
    </location>
</feature>
<reference evidence="5" key="1">
    <citation type="journal article" date="2023" name="Science">
        <title>Genome structures resolve the early diversification of teleost fishes.</title>
        <authorList>
            <person name="Parey E."/>
            <person name="Louis A."/>
            <person name="Montfort J."/>
            <person name="Bouchez O."/>
            <person name="Roques C."/>
            <person name="Iampietro C."/>
            <person name="Lluch J."/>
            <person name="Castinel A."/>
            <person name="Donnadieu C."/>
            <person name="Desvignes T."/>
            <person name="Floi Bucao C."/>
            <person name="Jouanno E."/>
            <person name="Wen M."/>
            <person name="Mejri S."/>
            <person name="Dirks R."/>
            <person name="Jansen H."/>
            <person name="Henkel C."/>
            <person name="Chen W.J."/>
            <person name="Zahm M."/>
            <person name="Cabau C."/>
            <person name="Klopp C."/>
            <person name="Thompson A.W."/>
            <person name="Robinson-Rechavi M."/>
            <person name="Braasch I."/>
            <person name="Lecointre G."/>
            <person name="Bobe J."/>
            <person name="Postlethwait J.H."/>
            <person name="Berthelot C."/>
            <person name="Roest Crollius H."/>
            <person name="Guiguen Y."/>
        </authorList>
    </citation>
    <scope>NUCLEOTIDE SEQUENCE</scope>
    <source>
        <strain evidence="5">WJC10195</strain>
    </source>
</reference>
<feature type="domain" description="Beta/gamma crystallin 'Greek key'" evidence="4">
    <location>
        <begin position="1133"/>
        <end position="1175"/>
    </location>
</feature>
<gene>
    <name evidence="5" type="ORF">SKAU_G00196630</name>
</gene>
<feature type="domain" description="Beta/gamma crystallin 'Greek key'" evidence="4">
    <location>
        <begin position="1334"/>
        <end position="1376"/>
    </location>
</feature>